<dbReference type="InterPro" id="IPR057991">
    <property type="entry name" value="TPR_TAF2_C"/>
</dbReference>
<dbReference type="InterPro" id="IPR037813">
    <property type="entry name" value="TAF2"/>
</dbReference>
<feature type="compositionally biased region" description="Low complexity" evidence="9">
    <location>
        <begin position="2294"/>
        <end position="2303"/>
    </location>
</feature>
<dbReference type="Proteomes" id="UP001194696">
    <property type="component" value="Unassembled WGS sequence"/>
</dbReference>
<accession>A0ABQ7K735</accession>
<comment type="caution">
    <text evidence="11">The sequence shown here is derived from an EMBL/GenBank/DDBJ whole genome shotgun (WGS) entry which is preliminary data.</text>
</comment>
<dbReference type="InterPro" id="IPR057345">
    <property type="entry name" value="Ig-like_TAF2"/>
</dbReference>
<feature type="compositionally biased region" description="Polar residues" evidence="9">
    <location>
        <begin position="2166"/>
        <end position="2175"/>
    </location>
</feature>
<evidence type="ECO:0000259" key="10">
    <source>
        <dbReference type="PROSITE" id="PS50014"/>
    </source>
</evidence>
<feature type="compositionally biased region" description="Low complexity" evidence="9">
    <location>
        <begin position="2313"/>
        <end position="2324"/>
    </location>
</feature>
<gene>
    <name evidence="11" type="ORF">BGZ96_003236</name>
</gene>
<feature type="domain" description="Bromo" evidence="10">
    <location>
        <begin position="1955"/>
        <end position="2027"/>
    </location>
</feature>
<feature type="region of interest" description="Disordered" evidence="9">
    <location>
        <begin position="1291"/>
        <end position="1338"/>
    </location>
</feature>
<dbReference type="InterPro" id="IPR018359">
    <property type="entry name" value="Bromodomain_CS"/>
</dbReference>
<dbReference type="EMBL" id="JAAAIM010000168">
    <property type="protein sequence ID" value="KAG0293133.1"/>
    <property type="molecule type" value="Genomic_DNA"/>
</dbReference>
<dbReference type="Gene3D" id="1.10.390.10">
    <property type="entry name" value="Neutral Protease Domain 2"/>
    <property type="match status" value="1"/>
</dbReference>
<evidence type="ECO:0000256" key="5">
    <source>
        <dbReference type="ARBA" id="ARBA00023117"/>
    </source>
</evidence>
<feature type="region of interest" description="Disordered" evidence="9">
    <location>
        <begin position="570"/>
        <end position="590"/>
    </location>
</feature>
<feature type="compositionally biased region" description="Low complexity" evidence="9">
    <location>
        <begin position="1560"/>
        <end position="1574"/>
    </location>
</feature>
<feature type="compositionally biased region" description="Basic and acidic residues" evidence="9">
    <location>
        <begin position="2378"/>
        <end position="2389"/>
    </location>
</feature>
<protein>
    <recommendedName>
        <fullName evidence="3">Transcription initiation factor TFIID subunit 2</fullName>
    </recommendedName>
</protein>
<reference evidence="11 12" key="1">
    <citation type="journal article" date="2020" name="Fungal Divers.">
        <title>Resolving the Mortierellaceae phylogeny through synthesis of multi-gene phylogenetics and phylogenomics.</title>
        <authorList>
            <person name="Vandepol N."/>
            <person name="Liber J."/>
            <person name="Desiro A."/>
            <person name="Na H."/>
            <person name="Kennedy M."/>
            <person name="Barry K."/>
            <person name="Grigoriev I.V."/>
            <person name="Miller A.N."/>
            <person name="O'Donnell K."/>
            <person name="Stajich J.E."/>
            <person name="Bonito G."/>
        </authorList>
    </citation>
    <scope>NUCLEOTIDE SEQUENCE [LARGE SCALE GENOMIC DNA]</scope>
    <source>
        <strain evidence="11 12">AD045</strain>
    </source>
</reference>
<keyword evidence="12" id="KW-1185">Reference proteome</keyword>
<feature type="compositionally biased region" description="Pro residues" evidence="9">
    <location>
        <begin position="1257"/>
        <end position="1269"/>
    </location>
</feature>
<name>A0ABQ7K735_9FUNG</name>
<evidence type="ECO:0000256" key="1">
    <source>
        <dbReference type="ARBA" id="ARBA00004123"/>
    </source>
</evidence>
<dbReference type="InterPro" id="IPR042097">
    <property type="entry name" value="Aminopeptidase_N-like_N_sf"/>
</dbReference>
<dbReference type="SMART" id="SM00297">
    <property type="entry name" value="BROMO"/>
    <property type="match status" value="4"/>
</dbReference>
<dbReference type="CDD" id="cd09839">
    <property type="entry name" value="M1_like_TAF2"/>
    <property type="match status" value="1"/>
</dbReference>
<dbReference type="Gene3D" id="1.20.920.10">
    <property type="entry name" value="Bromodomain-like"/>
    <property type="match status" value="4"/>
</dbReference>
<dbReference type="InterPro" id="IPR036427">
    <property type="entry name" value="Bromodomain-like_sf"/>
</dbReference>
<feature type="compositionally biased region" description="Pro residues" evidence="9">
    <location>
        <begin position="1545"/>
        <end position="1559"/>
    </location>
</feature>
<feature type="compositionally biased region" description="Basic and acidic residues" evidence="9">
    <location>
        <begin position="2412"/>
        <end position="2446"/>
    </location>
</feature>
<feature type="compositionally biased region" description="Acidic residues" evidence="9">
    <location>
        <begin position="276"/>
        <end position="292"/>
    </location>
</feature>
<feature type="region of interest" description="Disordered" evidence="9">
    <location>
        <begin position="2044"/>
        <end position="2467"/>
    </location>
</feature>
<feature type="domain" description="Bromo" evidence="10">
    <location>
        <begin position="1376"/>
        <end position="1448"/>
    </location>
</feature>
<evidence type="ECO:0000256" key="6">
    <source>
        <dbReference type="ARBA" id="ARBA00023163"/>
    </source>
</evidence>
<feature type="region of interest" description="Disordered" evidence="9">
    <location>
        <begin position="1484"/>
        <end position="1610"/>
    </location>
</feature>
<feature type="compositionally biased region" description="Basic and acidic residues" evidence="9">
    <location>
        <begin position="1756"/>
        <end position="1766"/>
    </location>
</feature>
<proteinExistence type="inferred from homology"/>
<dbReference type="Pfam" id="PF25577">
    <property type="entry name" value="TPR_TAF2_C"/>
    <property type="match status" value="1"/>
</dbReference>
<feature type="region of interest" description="Disordered" evidence="9">
    <location>
        <begin position="1723"/>
        <end position="1798"/>
    </location>
</feature>
<organism evidence="11 12">
    <name type="scientific">Linnemannia gamsii</name>
    <dbReference type="NCBI Taxonomy" id="64522"/>
    <lineage>
        <taxon>Eukaryota</taxon>
        <taxon>Fungi</taxon>
        <taxon>Fungi incertae sedis</taxon>
        <taxon>Mucoromycota</taxon>
        <taxon>Mortierellomycotina</taxon>
        <taxon>Mortierellomycetes</taxon>
        <taxon>Mortierellales</taxon>
        <taxon>Mortierellaceae</taxon>
        <taxon>Linnemannia</taxon>
    </lineage>
</organism>
<sequence length="2467" mass="271136">MEDLSVLHINCRQSVVTSVSINNVQCNFSYQDSVRESLDLLKVGSVNNHPDLKRRWSMATAEDDEGELAIAIPKGMITPSLMDEETINRASNVIDTVRETATPEPSTPQTPAAAPVLSSGVNFATLIVRIVFKLENPTAGVFFVGPDPINAPNRAHSVYTINQPLPGATRLWLPCLDRLSERCTWDIDFIVPSFAPDEDLEEDVEGWSPDDYGDDEKVQVICSGDLLQQTRHPSVQTKTIFHYSIPVPTPAASISFVAGVFEVIKLRPQDYAMQEQGDDTETGERDDDDQDDAPEKPTAAQIRGSIPDMFAFCPPGRVAELRHTCAFMVKAMEFFMHEIGSYPFASFKMVFVEDAWAPTFTSASMAICSTSLLHPEDVIDQVYETRKLLTQALAQQWFGIYIVPKSWPDIWIIVGLTNFVSSLFLKKMFGNNEYRFRMKKDIERCCLIDKDRAPLYNPNIAYPIDQDDLDFIGLKAPLVLHMLDKRMSKGGTSRGLSRVIPKILVSVMSGELTHNAIGTHWFVKTCRKVSGLETKGFADQWIYNSGCPIFFFNYHFNRKKMVVEINMRQSSTNGQTAERGRAAMNNDHPPPTLFTGTMTARIHEADGTPYEHVLDIQDSGKRFEVQFNTKYKRIRRNTKRFQMKQAAAAQAAREAEEGGDIEDGLESLGFGAGLWEDEKEKDEWQVVEWGQGDEAGPVSATFEWIRLDAEFEWLCQLRFEQPDFMWAAQLQKDRDVVAQYEAILALGSLPSPAASTSLLKTLLDTRCFFRVRMEAAYAIARCAIPQTEWVGLLHLTKTFQHKYCYPPTHATTFRLSDATIPCMPKPNDFSSLAEYYLQKAIPIALSNIRDERGYCPLKVRQFLLDLLRFNDNTGNVFSDNYYVSTLVSTLGHSLIPDLSRGRNGMDEDEDEAFEHADDPQGKDVLEQAVREIDRYRTLDYLIPTYHNTVTVSCLQATARLMLAGVIPRDLKLYMMHTRFGNFTDVRLTSFDSLLLLGALDNYKASEYICNVIEQDPSPFIRFHVAQGLAEILGIFMARDGLEGHRELHDSLFEEDGSSGQKSGQSSDKPALPALDIVRRQYGVQPVLRKEIWRILTSYPYLEHRILKYLLLFCDVLYPPGESILPKLKFRLSTTDDIVMRDPSPVLEQAPASVPTYTAINSIRHPATPVHIIPSGPSVLPRANGTTESVPIPAMAPELLAAVASSPMMQQSREQVQAPVSTPVVPAIVPTSTPAPAPTPRAPKSKPETTKAPKAPKPKPTAAPAYIPPPVPQVPKPIPVILTPKVEIAVSPSPASRIKDEPVTSPTIPKQPVEPKPAATKPPPKKAEPKPKPPAPQPKELAAIPAVDKTPVPSQPVVQTMPKDHFRQCLKVLRRLGNRHCSLHFRAPVDPIAENIPHYPEVIKQPMDLKTMKAKLDAGQYHTLQAFEADFRLMVANCFLFNQVGSFVYTQGQEMEELFDSEWTEVMEDAGVKVPELNITIVETPKGSSSASSSSVPLTTSMSSSYPPPQPRATTSKPLPSSSDTSARSTSSAPTPPLPKASKPSTPKPPVPVYTPPSVPLGPSSSSSVAPTSSVHLKDKPVPTNVGPAGAASSSSSKNQSSSSSSSVNKAADMAKAKRLLVRVKNAPSASEFKDPVDPILQGIPLYPKIITSPMDLGTVERKIDEKRYRHIREIKDDLDLVISNCRKFNPRGCFVVDQADLLEGVINRDWENTFGSQTAIGNDTNHINATPVRKATSATAITTSVTTSSKPKSKVGKTEDESKAPVKESTQPAATAARRPSATPKPKTVKAAEKVVEPPQEVLQKHMDRILKKAMNHKHSGPFHHPVDWKAMNLPNYPVLIKNPMDYSTIGKKVKAGQYSNMDAFADDIRLVTQNCVNFNGLDHPISQGGLMIVTIINKEVENAKKELHRLYPTSTSATAASAGSPVTGASAASKAKAGITDELNGHLKIIQRLKGNGDFGAFAVPVDPIALGIPTYFDVIKRPMDFSTIEKKLIASEYNSGEEVILDVRLVFSNCATFNAQPGDLVAAMGTRLKKTWENMIKKEGLNNPKPAVSNVSASPSQAPSSTSSKPKTDSSPTPTSSAIKKSGGPGSTSSSSKSKSAAAAAKMAPAYIPPSSPSSPHHNGNNNRRGSSTPAPTPLRKVTTAGGTSSSSGHSKHGGSASANSTPVSNSAAATFMASLAPPKHQPQHKSGGGSGGSRHSRHDLSSGSDLSDPEEDDDDASKSPSSVIQPIRLQPPQLMAPASGSGSRYDPDLGRKKKRERDHRAGSEGDDDDGEMSSSSRRRHRKEGSYSEEYASSSTSTRREHKYHPSSSGSSGIRLHLGGSGSGSRYDSDSGRKKKREHHGAGSADEDDDGEQSSSSHKRRRREGSVSDDNSGSHRDSREHRDHREHREHKKHKKSRKHKKHKKRSSEDRDRERDGGDRERDRDRDRDRERERDRDRYYDDAGSGSDNGGRGGRGGRYDSE</sequence>
<dbReference type="SUPFAM" id="SSF47370">
    <property type="entry name" value="Bromodomain"/>
    <property type="match status" value="4"/>
</dbReference>
<dbReference type="SUPFAM" id="SSF55486">
    <property type="entry name" value="Metalloproteases ('zincins'), catalytic domain"/>
    <property type="match status" value="1"/>
</dbReference>
<feature type="domain" description="Bromo" evidence="10">
    <location>
        <begin position="1624"/>
        <end position="1696"/>
    </location>
</feature>
<dbReference type="PRINTS" id="PR01217">
    <property type="entry name" value="PRICHEXTENSN"/>
</dbReference>
<evidence type="ECO:0000256" key="7">
    <source>
        <dbReference type="ARBA" id="ARBA00023242"/>
    </source>
</evidence>
<evidence type="ECO:0000256" key="9">
    <source>
        <dbReference type="SAM" id="MobiDB-lite"/>
    </source>
</evidence>
<dbReference type="Pfam" id="PF25316">
    <property type="entry name" value="TAF2_3rd"/>
    <property type="match status" value="1"/>
</dbReference>
<feature type="region of interest" description="Disordered" evidence="9">
    <location>
        <begin position="271"/>
        <end position="299"/>
    </location>
</feature>
<feature type="compositionally biased region" description="Low complexity" evidence="9">
    <location>
        <begin position="2050"/>
        <end position="2112"/>
    </location>
</feature>
<dbReference type="Pfam" id="PF00439">
    <property type="entry name" value="Bromodomain"/>
    <property type="match status" value="4"/>
</dbReference>
<comment type="similarity">
    <text evidence="2">Belongs to the TAF2 family.</text>
</comment>
<keyword evidence="4" id="KW-0805">Transcription regulation</keyword>
<feature type="region of interest" description="Disordered" evidence="9">
    <location>
        <begin position="1226"/>
        <end position="1269"/>
    </location>
</feature>
<dbReference type="PROSITE" id="PS50014">
    <property type="entry name" value="BROMODOMAIN_2"/>
    <property type="match status" value="4"/>
</dbReference>
<evidence type="ECO:0000256" key="4">
    <source>
        <dbReference type="ARBA" id="ARBA00023015"/>
    </source>
</evidence>
<feature type="compositionally biased region" description="Gly residues" evidence="9">
    <location>
        <begin position="2452"/>
        <end position="2461"/>
    </location>
</feature>
<feature type="domain" description="Bromo" evidence="10">
    <location>
        <begin position="1815"/>
        <end position="1887"/>
    </location>
</feature>
<evidence type="ECO:0000313" key="12">
    <source>
        <dbReference type="Proteomes" id="UP001194696"/>
    </source>
</evidence>
<keyword evidence="7" id="KW-0539">Nucleus</keyword>
<feature type="compositionally biased region" description="Basic residues" evidence="9">
    <location>
        <begin position="2390"/>
        <end position="2411"/>
    </location>
</feature>
<dbReference type="InterPro" id="IPR027268">
    <property type="entry name" value="Peptidase_M4/M1_CTD_sf"/>
</dbReference>
<feature type="compositionally biased region" description="Low complexity" evidence="9">
    <location>
        <begin position="1735"/>
        <end position="1750"/>
    </location>
</feature>
<comment type="subcellular location">
    <subcellularLocation>
        <location evidence="1">Nucleus</location>
    </subcellularLocation>
</comment>
<evidence type="ECO:0000256" key="8">
    <source>
        <dbReference type="PROSITE-ProRule" id="PRU00035"/>
    </source>
</evidence>
<dbReference type="SUPFAM" id="SSF63737">
    <property type="entry name" value="Leukotriene A4 hydrolase N-terminal domain"/>
    <property type="match status" value="1"/>
</dbReference>
<dbReference type="Gene3D" id="2.60.40.1730">
    <property type="entry name" value="tricorn interacting facor f3 domain"/>
    <property type="match status" value="1"/>
</dbReference>
<dbReference type="PANTHER" id="PTHR15137">
    <property type="entry name" value="TRANSCRIPTION INITIATION FACTOR TFIID"/>
    <property type="match status" value="1"/>
</dbReference>
<feature type="compositionally biased region" description="Low complexity" evidence="9">
    <location>
        <begin position="2145"/>
        <end position="2165"/>
    </location>
</feature>
<evidence type="ECO:0000256" key="3">
    <source>
        <dbReference type="ARBA" id="ARBA00017363"/>
    </source>
</evidence>
<feature type="compositionally biased region" description="Low complexity" evidence="9">
    <location>
        <begin position="1517"/>
        <end position="1532"/>
    </location>
</feature>
<feature type="compositionally biased region" description="Low complexity" evidence="9">
    <location>
        <begin position="2120"/>
        <end position="2134"/>
    </location>
</feature>
<feature type="compositionally biased region" description="Low complexity" evidence="9">
    <location>
        <begin position="1487"/>
        <end position="1504"/>
    </location>
</feature>
<evidence type="ECO:0000313" key="11">
    <source>
        <dbReference type="EMBL" id="KAG0293133.1"/>
    </source>
</evidence>
<feature type="compositionally biased region" description="Low complexity" evidence="9">
    <location>
        <begin position="1772"/>
        <end position="1786"/>
    </location>
</feature>
<dbReference type="PROSITE" id="PS00633">
    <property type="entry name" value="BROMODOMAIN_1"/>
    <property type="match status" value="1"/>
</dbReference>
<dbReference type="PRINTS" id="PR00503">
    <property type="entry name" value="BROMODOMAIN"/>
</dbReference>
<keyword evidence="5 8" id="KW-0103">Bromodomain</keyword>
<feature type="compositionally biased region" description="Low complexity" evidence="9">
    <location>
        <begin position="1592"/>
        <end position="1606"/>
    </location>
</feature>
<dbReference type="PANTHER" id="PTHR15137:SF9">
    <property type="entry name" value="TRANSCRIPTION INITIATION FACTOR TFIID SUBUNIT 2"/>
    <property type="match status" value="1"/>
</dbReference>
<keyword evidence="6" id="KW-0804">Transcription</keyword>
<dbReference type="InterPro" id="IPR001487">
    <property type="entry name" value="Bromodomain"/>
</dbReference>
<evidence type="ECO:0000256" key="2">
    <source>
        <dbReference type="ARBA" id="ARBA00010937"/>
    </source>
</evidence>